<dbReference type="Proteomes" id="UP000636755">
    <property type="component" value="Unassembled WGS sequence"/>
</dbReference>
<name>A0ABR7HN17_9FIRM</name>
<dbReference type="RefSeq" id="WP_022235588.1">
    <property type="nucleotide sequence ID" value="NZ_JACOPS010000005.1"/>
</dbReference>
<keyword evidence="3" id="KW-1185">Reference proteome</keyword>
<accession>A0ABR7HN17</accession>
<reference evidence="2 3" key="1">
    <citation type="submission" date="2020-08" db="EMBL/GenBank/DDBJ databases">
        <title>Genome public.</title>
        <authorList>
            <person name="Liu C."/>
            <person name="Sun Q."/>
        </authorList>
    </citation>
    <scope>NUCLEOTIDE SEQUENCE [LARGE SCALE GENOMIC DNA]</scope>
    <source>
        <strain evidence="2 3">NSJ-71</strain>
    </source>
</reference>
<feature type="region of interest" description="Disordered" evidence="1">
    <location>
        <begin position="1"/>
        <end position="26"/>
    </location>
</feature>
<sequence length="77" mass="8988">MNRKESKRNERYPIELPSRNNGFEHSPIVDVTDNEIYPYELNSRRNAVYQPNENISEVVATEIEPDSAVQTIHGRQM</sequence>
<evidence type="ECO:0000256" key="1">
    <source>
        <dbReference type="SAM" id="MobiDB-lite"/>
    </source>
</evidence>
<proteinExistence type="predicted"/>
<comment type="caution">
    <text evidence="2">The sequence shown here is derived from an EMBL/GenBank/DDBJ whole genome shotgun (WGS) entry which is preliminary data.</text>
</comment>
<organism evidence="2 3">
    <name type="scientific">Ruminococcus intestinalis</name>
    <dbReference type="NCBI Taxonomy" id="2763066"/>
    <lineage>
        <taxon>Bacteria</taxon>
        <taxon>Bacillati</taxon>
        <taxon>Bacillota</taxon>
        <taxon>Clostridia</taxon>
        <taxon>Eubacteriales</taxon>
        <taxon>Oscillospiraceae</taxon>
        <taxon>Ruminococcus</taxon>
    </lineage>
</organism>
<evidence type="ECO:0000313" key="3">
    <source>
        <dbReference type="Proteomes" id="UP000636755"/>
    </source>
</evidence>
<gene>
    <name evidence="2" type="ORF">H8R91_10280</name>
</gene>
<protein>
    <submittedName>
        <fullName evidence="2">Uncharacterized protein</fullName>
    </submittedName>
</protein>
<dbReference type="EMBL" id="JACOPS010000005">
    <property type="protein sequence ID" value="MBC5728895.1"/>
    <property type="molecule type" value="Genomic_DNA"/>
</dbReference>
<evidence type="ECO:0000313" key="2">
    <source>
        <dbReference type="EMBL" id="MBC5728895.1"/>
    </source>
</evidence>